<reference evidence="8" key="1">
    <citation type="submission" date="2014-11" db="EMBL/GenBank/DDBJ databases">
        <authorList>
            <person name="Otto D Thomas"/>
            <person name="Naeem Raeece"/>
        </authorList>
    </citation>
    <scope>NUCLEOTIDE SEQUENCE</scope>
</reference>
<comment type="subcellular location">
    <subcellularLocation>
        <location evidence="1">Membrane</location>
        <topology evidence="1">Multi-pass membrane protein</topology>
    </subcellularLocation>
</comment>
<dbReference type="InterPro" id="IPR005045">
    <property type="entry name" value="CDC50/LEM3_fam"/>
</dbReference>
<dbReference type="AlphaFoldDB" id="A0A0G4GXF1"/>
<keyword evidence="5 7" id="KW-0472">Membrane</keyword>
<dbReference type="PhylomeDB" id="A0A0G4GXF1"/>
<dbReference type="Pfam" id="PF03381">
    <property type="entry name" value="CDC50"/>
    <property type="match status" value="1"/>
</dbReference>
<organism evidence="8">
    <name type="scientific">Chromera velia CCMP2878</name>
    <dbReference type="NCBI Taxonomy" id="1169474"/>
    <lineage>
        <taxon>Eukaryota</taxon>
        <taxon>Sar</taxon>
        <taxon>Alveolata</taxon>
        <taxon>Colpodellida</taxon>
        <taxon>Chromeraceae</taxon>
        <taxon>Chromera</taxon>
    </lineage>
</organism>
<evidence type="ECO:0000256" key="4">
    <source>
        <dbReference type="ARBA" id="ARBA00022989"/>
    </source>
</evidence>
<keyword evidence="3 7" id="KW-0812">Transmembrane</keyword>
<proteinExistence type="inferred from homology"/>
<feature type="transmembrane region" description="Helical" evidence="7">
    <location>
        <begin position="326"/>
        <end position="350"/>
    </location>
</feature>
<dbReference type="GO" id="GO:0005794">
    <property type="term" value="C:Golgi apparatus"/>
    <property type="evidence" value="ECO:0007669"/>
    <property type="project" value="TreeGrafter"/>
</dbReference>
<evidence type="ECO:0000313" key="8">
    <source>
        <dbReference type="EMBL" id="CEM35720.1"/>
    </source>
</evidence>
<keyword evidence="4 7" id="KW-1133">Transmembrane helix</keyword>
<evidence type="ECO:0000256" key="2">
    <source>
        <dbReference type="ARBA" id="ARBA00009457"/>
    </source>
</evidence>
<dbReference type="GO" id="GO:0005783">
    <property type="term" value="C:endoplasmic reticulum"/>
    <property type="evidence" value="ECO:0007669"/>
    <property type="project" value="TreeGrafter"/>
</dbReference>
<protein>
    <submittedName>
        <fullName evidence="8">Uncharacterized protein</fullName>
    </submittedName>
</protein>
<evidence type="ECO:0000256" key="3">
    <source>
        <dbReference type="ARBA" id="ARBA00022692"/>
    </source>
</evidence>
<name>A0A0G4GXF1_9ALVE</name>
<evidence type="ECO:0000256" key="7">
    <source>
        <dbReference type="SAM" id="Phobius"/>
    </source>
</evidence>
<evidence type="ECO:0000256" key="6">
    <source>
        <dbReference type="SAM" id="MobiDB-lite"/>
    </source>
</evidence>
<comment type="similarity">
    <text evidence="2">Belongs to the CDC50/LEM3 family.</text>
</comment>
<dbReference type="PANTHER" id="PTHR10926">
    <property type="entry name" value="CELL CYCLE CONTROL PROTEIN 50"/>
    <property type="match status" value="1"/>
</dbReference>
<dbReference type="PANTHER" id="PTHR10926:SF0">
    <property type="entry name" value="CDC50, ISOFORM A"/>
    <property type="match status" value="1"/>
</dbReference>
<gene>
    <name evidence="8" type="ORF">Cvel_23802</name>
</gene>
<accession>A0A0G4GXF1</accession>
<feature type="region of interest" description="Disordered" evidence="6">
    <location>
        <begin position="1"/>
        <end position="36"/>
    </location>
</feature>
<dbReference type="EMBL" id="CDMZ01001656">
    <property type="protein sequence ID" value="CEM35720.1"/>
    <property type="molecule type" value="Genomic_DNA"/>
</dbReference>
<dbReference type="VEuPathDB" id="CryptoDB:Cvel_23802"/>
<evidence type="ECO:0000256" key="5">
    <source>
        <dbReference type="ARBA" id="ARBA00023136"/>
    </source>
</evidence>
<dbReference type="GO" id="GO:0005886">
    <property type="term" value="C:plasma membrane"/>
    <property type="evidence" value="ECO:0007669"/>
    <property type="project" value="TreeGrafter"/>
</dbReference>
<sequence length="369" mass="41136">MQRGGVEEGGPGRHPPQPRHHVHDPPGPHNAVSGREARSNGWALLREKTVVKGHKCFREVTENRRCALLLFDYGRYIKCEVDYGSGTLGVNQTVTITQKNCTGNLGDREQPLGEYFLYYELLEFYQNNRRYIASRSDDQLQGAAMDRGEWTDIAAACKPVACTNFNASLTAEAGEGGVCTGDTPYFIVPCGQMAATIFTDRFWLHAQTDEGVWVEKGVDTEPETIAWNADVERMENPPMPQGECMHGVCFRLNKTLFPLGLKDGHFLVWMRPAPMPDSWKLWGKIEGDLTFPVNVTVENNYDAGVFGATKKLIIAENTLVGGGNQWMATAFLISGTIEIIFALVVLLISLGKANRQKRHLQHSPTNLHW</sequence>
<evidence type="ECO:0000256" key="1">
    <source>
        <dbReference type="ARBA" id="ARBA00004141"/>
    </source>
</evidence>